<comment type="caution">
    <text evidence="2">The sequence shown here is derived from an EMBL/GenBank/DDBJ whole genome shotgun (WGS) entry which is preliminary data.</text>
</comment>
<dbReference type="InterPro" id="IPR022366">
    <property type="entry name" value="Pup_deamidase"/>
</dbReference>
<sequence>MGIETEYGILEPGNPRANPVVLSTHVVSAYAAQHAAPGQQVAWDYAGEDPLADARGFRMDRAAAAPSQLTDAPGGPLSHDQTYVRRPTAAESALPAAHNAVLENGARLYVDHAHPEYSSPEVTTPLDAVRWDRAGELVMRTAMDAVRAVRLPDVAEVVLYKNNVDGKGAAYGTHENYLMDRDVDFGDVIRYLTPFFVTRPVICGAGRVGIGQRSQTPGFQISQRADYVENDVGLETTFNRPIINTRDEPHADAERYRRLHVIGGDANLFDVSTYLKLGTTSLVLWLLEQRAVPLELDALMIANPVAETWAVSHDTTLTHALTLADGREMTALELQRAYLEVLADAVRQAAPPSGVDTATAELLDRWGGVLERLATNPATAAGEVEWVAKKQILDGMRRRESLPWDHPRLQALDLQWSDLRPERSIVARLAAAGRVERLVAEADVAEAERTPPHDTRAWFRGQVVARYPGQVSAAGWQSVVLDIPGRDHLVRVPMNDPLRGTRDHVGGLLDASPTAEDLLANLRRPPA</sequence>
<reference evidence="3" key="1">
    <citation type="journal article" date="2019" name="Int. J. Syst. Evol. Microbiol.">
        <title>The Global Catalogue of Microorganisms (GCM) 10K type strain sequencing project: providing services to taxonomists for standard genome sequencing and annotation.</title>
        <authorList>
            <consortium name="The Broad Institute Genomics Platform"/>
            <consortium name="The Broad Institute Genome Sequencing Center for Infectious Disease"/>
            <person name="Wu L."/>
            <person name="Ma J."/>
        </authorList>
    </citation>
    <scope>NUCLEOTIDE SEQUENCE [LARGE SCALE GENOMIC DNA]</scope>
    <source>
        <strain evidence="3">JCM 1490</strain>
    </source>
</reference>
<dbReference type="PANTHER" id="PTHR42307">
    <property type="entry name" value="PUP DEAMIDASE/DEPUPYLASE"/>
    <property type="match status" value="1"/>
</dbReference>
<keyword evidence="3" id="KW-1185">Reference proteome</keyword>
<gene>
    <name evidence="2" type="primary">dop</name>
    <name evidence="2" type="ORF">ACFQQL_16880</name>
</gene>
<evidence type="ECO:0000313" key="2">
    <source>
        <dbReference type="EMBL" id="MFC7406797.1"/>
    </source>
</evidence>
<dbReference type="RefSeq" id="WP_382396492.1">
    <property type="nucleotide sequence ID" value="NZ_JBHTCQ010000004.1"/>
</dbReference>
<evidence type="ECO:0000256" key="1">
    <source>
        <dbReference type="ARBA" id="ARBA00009114"/>
    </source>
</evidence>
<protein>
    <submittedName>
        <fullName evidence="2">Depupylase/deamidase Dop</fullName>
        <ecNumber evidence="2">3.5.1.119</ecNumber>
    </submittedName>
</protein>
<dbReference type="EMBL" id="JBHTCQ010000004">
    <property type="protein sequence ID" value="MFC7406797.1"/>
    <property type="molecule type" value="Genomic_DNA"/>
</dbReference>
<evidence type="ECO:0000313" key="3">
    <source>
        <dbReference type="Proteomes" id="UP001596455"/>
    </source>
</evidence>
<dbReference type="NCBIfam" id="TIGR03688">
    <property type="entry name" value="depupylase_Dop"/>
    <property type="match status" value="1"/>
</dbReference>
<dbReference type="GO" id="GO:0016787">
    <property type="term" value="F:hydrolase activity"/>
    <property type="evidence" value="ECO:0007669"/>
    <property type="project" value="UniProtKB-KW"/>
</dbReference>
<dbReference type="Proteomes" id="UP001596455">
    <property type="component" value="Unassembled WGS sequence"/>
</dbReference>
<dbReference type="PIRSF" id="PIRSF018077">
    <property type="entry name" value="UCP018077"/>
    <property type="match status" value="1"/>
</dbReference>
<dbReference type="Pfam" id="PF03136">
    <property type="entry name" value="Pup_ligase"/>
    <property type="match status" value="1"/>
</dbReference>
<name>A0ABW2QD96_9MICO</name>
<organism evidence="2 3">
    <name type="scientific">Georgenia alba</name>
    <dbReference type="NCBI Taxonomy" id="2233858"/>
    <lineage>
        <taxon>Bacteria</taxon>
        <taxon>Bacillati</taxon>
        <taxon>Actinomycetota</taxon>
        <taxon>Actinomycetes</taxon>
        <taxon>Micrococcales</taxon>
        <taxon>Bogoriellaceae</taxon>
        <taxon>Georgenia</taxon>
    </lineage>
</organism>
<dbReference type="EC" id="3.5.1.119" evidence="2"/>
<keyword evidence="2" id="KW-0378">Hydrolase</keyword>
<proteinExistence type="inferred from homology"/>
<dbReference type="PANTHER" id="PTHR42307:SF2">
    <property type="entry name" value="PUP DEAMIDASE_DEPUPYLASE"/>
    <property type="match status" value="1"/>
</dbReference>
<dbReference type="InterPro" id="IPR004347">
    <property type="entry name" value="Pup_ligase/deamidase"/>
</dbReference>
<comment type="similarity">
    <text evidence="1">Belongs to the Pup ligase/Pup deamidase family. Pup deamidase subfamily.</text>
</comment>
<accession>A0ABW2QD96</accession>